<protein>
    <submittedName>
        <fullName evidence="1">Uncharacterized protein</fullName>
    </submittedName>
</protein>
<reference evidence="1 2" key="1">
    <citation type="submission" date="2017-08" db="EMBL/GenBank/DDBJ databases">
        <title>Infants hospitalized years apart are colonized by the same room-sourced microbial strains.</title>
        <authorList>
            <person name="Brooks B."/>
            <person name="Olm M.R."/>
            <person name="Firek B.A."/>
            <person name="Baker R."/>
            <person name="Thomas B.C."/>
            <person name="Morowitz M.J."/>
            <person name="Banfield J.F."/>
        </authorList>
    </citation>
    <scope>NUCLEOTIDE SEQUENCE [LARGE SCALE GENOMIC DNA]</scope>
    <source>
        <strain evidence="1">S2_003_000_R2_14</strain>
    </source>
</reference>
<gene>
    <name evidence="1" type="ORF">DI536_23240</name>
</gene>
<comment type="caution">
    <text evidence="1">The sequence shown here is derived from an EMBL/GenBank/DDBJ whole genome shotgun (WGS) entry which is preliminary data.</text>
</comment>
<name>A0A2W5T1C8_9BACT</name>
<organism evidence="1 2">
    <name type="scientific">Archangium gephyra</name>
    <dbReference type="NCBI Taxonomy" id="48"/>
    <lineage>
        <taxon>Bacteria</taxon>
        <taxon>Pseudomonadati</taxon>
        <taxon>Myxococcota</taxon>
        <taxon>Myxococcia</taxon>
        <taxon>Myxococcales</taxon>
        <taxon>Cystobacterineae</taxon>
        <taxon>Archangiaceae</taxon>
        <taxon>Archangium</taxon>
    </lineage>
</organism>
<dbReference type="Proteomes" id="UP000249061">
    <property type="component" value="Unassembled WGS sequence"/>
</dbReference>
<evidence type="ECO:0000313" key="1">
    <source>
        <dbReference type="EMBL" id="PZR09150.1"/>
    </source>
</evidence>
<evidence type="ECO:0000313" key="2">
    <source>
        <dbReference type="Proteomes" id="UP000249061"/>
    </source>
</evidence>
<dbReference type="EMBL" id="QFQP01000022">
    <property type="protein sequence ID" value="PZR09150.1"/>
    <property type="molecule type" value="Genomic_DNA"/>
</dbReference>
<dbReference type="AlphaFoldDB" id="A0A2W5T1C8"/>
<accession>A0A2W5T1C8</accession>
<proteinExistence type="predicted"/>
<sequence>MTGLVILANAALNGIVDGKVLLGWHGGDAFGPVLVGATLTMETTFTGTRVGSYDPPPFTPAPVVLPADAGFADAGTWPVARSCDVSAEAEALHGRA</sequence>